<accession>A0ABV9T0K3</accession>
<dbReference type="Pfam" id="PF02585">
    <property type="entry name" value="PIG-L"/>
    <property type="match status" value="1"/>
</dbReference>
<evidence type="ECO:0000313" key="2">
    <source>
        <dbReference type="Proteomes" id="UP001595818"/>
    </source>
</evidence>
<dbReference type="InterPro" id="IPR024078">
    <property type="entry name" value="LmbE-like_dom_sf"/>
</dbReference>
<comment type="caution">
    <text evidence="1">The sequence shown here is derived from an EMBL/GenBank/DDBJ whole genome shotgun (WGS) entry which is preliminary data.</text>
</comment>
<reference evidence="2" key="1">
    <citation type="journal article" date="2019" name="Int. J. Syst. Evol. Microbiol.">
        <title>The Global Catalogue of Microorganisms (GCM) 10K type strain sequencing project: providing services to taxonomists for standard genome sequencing and annotation.</title>
        <authorList>
            <consortium name="The Broad Institute Genomics Platform"/>
            <consortium name="The Broad Institute Genome Sequencing Center for Infectious Disease"/>
            <person name="Wu L."/>
            <person name="Ma J."/>
        </authorList>
    </citation>
    <scope>NUCLEOTIDE SEQUENCE [LARGE SCALE GENOMIC DNA]</scope>
    <source>
        <strain evidence="2">CGMCC 4.7466</strain>
    </source>
</reference>
<dbReference type="InterPro" id="IPR029062">
    <property type="entry name" value="Class_I_gatase-like"/>
</dbReference>
<dbReference type="SUPFAM" id="SSF52317">
    <property type="entry name" value="Class I glutamine amidotransferase-like"/>
    <property type="match status" value="1"/>
</dbReference>
<dbReference type="Gene3D" id="3.40.50.10320">
    <property type="entry name" value="LmbE-like"/>
    <property type="match status" value="1"/>
</dbReference>
<name>A0ABV9T0K3_9BACT</name>
<dbReference type="EC" id="3.5.1.-" evidence="1"/>
<dbReference type="SUPFAM" id="SSF102588">
    <property type="entry name" value="LmbE-like"/>
    <property type="match status" value="1"/>
</dbReference>
<evidence type="ECO:0000313" key="1">
    <source>
        <dbReference type="EMBL" id="MFC4871997.1"/>
    </source>
</evidence>
<dbReference type="Proteomes" id="UP001595818">
    <property type="component" value="Unassembled WGS sequence"/>
</dbReference>
<dbReference type="InterPro" id="IPR003737">
    <property type="entry name" value="GlcNAc_PI_deacetylase-related"/>
</dbReference>
<proteinExistence type="predicted"/>
<protein>
    <submittedName>
        <fullName evidence="1">PIG-L family deacetylase</fullName>
        <ecNumber evidence="1">3.5.1.-</ecNumber>
    </submittedName>
</protein>
<keyword evidence="2" id="KW-1185">Reference proteome</keyword>
<gene>
    <name evidence="1" type="ORF">ACFPFU_09880</name>
</gene>
<dbReference type="RefSeq" id="WP_377063991.1">
    <property type="nucleotide sequence ID" value="NZ_JBHSJJ010000004.1"/>
</dbReference>
<dbReference type="PANTHER" id="PTHR12993">
    <property type="entry name" value="N-ACETYLGLUCOSAMINYL-PHOSPHATIDYLINOSITOL DE-N-ACETYLASE-RELATED"/>
    <property type="match status" value="1"/>
</dbReference>
<organism evidence="1 2">
    <name type="scientific">Negadavirga shengliensis</name>
    <dbReference type="NCBI Taxonomy" id="1389218"/>
    <lineage>
        <taxon>Bacteria</taxon>
        <taxon>Pseudomonadati</taxon>
        <taxon>Bacteroidota</taxon>
        <taxon>Cytophagia</taxon>
        <taxon>Cytophagales</taxon>
        <taxon>Cyclobacteriaceae</taxon>
        <taxon>Negadavirga</taxon>
    </lineage>
</organism>
<keyword evidence="1" id="KW-0378">Hydrolase</keyword>
<dbReference type="GO" id="GO:0016787">
    <property type="term" value="F:hydrolase activity"/>
    <property type="evidence" value="ECO:0007669"/>
    <property type="project" value="UniProtKB-KW"/>
</dbReference>
<sequence length="833" mass="94498">MNLDRFLKKTAGLLFLALAVFLNGLYAQTSSEIYHDLLKLKETKRVLYIAAHPDDENTRLIAYLANKEHMQVAYLSLTRGDGGQNLIGKELGIELGMIRTQELLRARETDGGKQYFSRAIDFGFSRDPDETLNNWDREKLLSDVVWVIRKFQPDVIITRFNTIPGTTHGHHTTSAILAGEAFQKAADPKVFPEQLKWVSPWKAKRIFWNAYSWGGQYEPKEDKLYHNFPVGEYNPLLGTTYSQIAADSRTMHKSQGFGATAQIGESDDFMELVDGEEFENHPFEGVANRWEELDNGKLIQQEIDKVLRGFDFLVPANNLAGLQKIKALLDLRKDGPGWMKEKREQIDRIILDVLGFKALFTSNKELSYPSDEIKSTLIANNPSDIPILLKNVKTVGHAENLHETLAGNRPFNTAIVLHLPDDYPVSQPYWLERAPENNLFSIDDQERIGKPFNDPAVMAVLTLEIEGQEIEWPVPLQYRYNDQVDGEIIQPFTVLPRITLEVNADNVFLLNDNPEEITVEVTFENSFIEGDLAFEGLDKDDYEILEKKEDKSKSKIVYRVKLKGGDGPEKSTILAHYKTRDGSIYSKGKRRILYKHIPNLTYFPPAEFNLIRLQMDMSLHRIGYIPGAGDEVPKVLADLGYPVEILDNGQLTLSRLKQYQTVIVGIRAFNVNQALANSTDQLMEYVHGGGNLIVQYNTISPLLTRELGPYPIQLSRDRITVEESPVDINFEEHPVLRYPNKIRPADFDGWVQERGLYFPGTWDKRYVTPLTMQDPDEPATKGSLLLAGYGEGTYAYSGISWFRLLPAGVPGAIKLFVNLIEQNGEGKKLSELE</sequence>
<dbReference type="PANTHER" id="PTHR12993:SF11">
    <property type="entry name" value="N-ACETYLGLUCOSAMINYL-PHOSPHATIDYLINOSITOL DE-N-ACETYLASE"/>
    <property type="match status" value="1"/>
</dbReference>
<dbReference type="EMBL" id="JBHSJJ010000004">
    <property type="protein sequence ID" value="MFC4871997.1"/>
    <property type="molecule type" value="Genomic_DNA"/>
</dbReference>